<dbReference type="AlphaFoldDB" id="A0A1W1HFW4"/>
<dbReference type="Proteomes" id="UP000191931">
    <property type="component" value="Unassembled WGS sequence"/>
</dbReference>
<gene>
    <name evidence="1" type="ORF">MTBBW1_310003</name>
</gene>
<name>A0A1W1HFW4_9BACT</name>
<sequence length="44" mass="5242">MRNYWGTYLTIKTYLRQIYNRLIINCCLPQNKIGEGIIAMDFIS</sequence>
<protein>
    <submittedName>
        <fullName evidence="1">Uncharacterized protein</fullName>
    </submittedName>
</protein>
<organism evidence="1 2">
    <name type="scientific">Desulfamplus magnetovallimortis</name>
    <dbReference type="NCBI Taxonomy" id="1246637"/>
    <lineage>
        <taxon>Bacteria</taxon>
        <taxon>Pseudomonadati</taxon>
        <taxon>Thermodesulfobacteriota</taxon>
        <taxon>Desulfobacteria</taxon>
        <taxon>Desulfobacterales</taxon>
        <taxon>Desulfobacteraceae</taxon>
        <taxon>Desulfamplus</taxon>
    </lineage>
</organism>
<dbReference type="EMBL" id="FWEV01000235">
    <property type="protein sequence ID" value="SLM31401.1"/>
    <property type="molecule type" value="Genomic_DNA"/>
</dbReference>
<accession>A0A1W1HFW4</accession>
<keyword evidence="2" id="KW-1185">Reference proteome</keyword>
<evidence type="ECO:0000313" key="2">
    <source>
        <dbReference type="Proteomes" id="UP000191931"/>
    </source>
</evidence>
<proteinExistence type="predicted"/>
<evidence type="ECO:0000313" key="1">
    <source>
        <dbReference type="EMBL" id="SLM31401.1"/>
    </source>
</evidence>
<reference evidence="1 2" key="1">
    <citation type="submission" date="2017-03" db="EMBL/GenBank/DDBJ databases">
        <authorList>
            <person name="Afonso C.L."/>
            <person name="Miller P.J."/>
            <person name="Scott M.A."/>
            <person name="Spackman E."/>
            <person name="Goraichik I."/>
            <person name="Dimitrov K.M."/>
            <person name="Suarez D.L."/>
            <person name="Swayne D.E."/>
        </authorList>
    </citation>
    <scope>NUCLEOTIDE SEQUENCE [LARGE SCALE GENOMIC DNA]</scope>
    <source>
        <strain evidence="1">PRJEB14757</strain>
    </source>
</reference>